<organism evidence="1 2">
    <name type="scientific">Pneumocystis oryctolagi</name>
    <dbReference type="NCBI Taxonomy" id="42067"/>
    <lineage>
        <taxon>Eukaryota</taxon>
        <taxon>Fungi</taxon>
        <taxon>Dikarya</taxon>
        <taxon>Ascomycota</taxon>
        <taxon>Taphrinomycotina</taxon>
        <taxon>Pneumocystomycetes</taxon>
        <taxon>Pneumocystaceae</taxon>
        <taxon>Pneumocystis</taxon>
    </lineage>
</organism>
<name>A0ACB7CFB3_9ASCO</name>
<accession>A0ACB7CFB3</accession>
<proteinExistence type="predicted"/>
<dbReference type="Proteomes" id="UP000768646">
    <property type="component" value="Unassembled WGS sequence"/>
</dbReference>
<comment type="caution">
    <text evidence="1">The sequence shown here is derived from an EMBL/GenBank/DDBJ whole genome shotgun (WGS) entry which is preliminary data.</text>
</comment>
<reference evidence="1 2" key="1">
    <citation type="journal article" date="2021" name="Commun. Biol.">
        <title>Genomic insights into the host specific adaptation of the Pneumocystis genus.</title>
        <authorList>
            <person name="Cisse O.H."/>
            <person name="Ma L."/>
            <person name="Dekker J.P."/>
            <person name="Khil P.P."/>
            <person name="Youn J.-H."/>
            <person name="Brenchley J.M."/>
            <person name="Blair R."/>
            <person name="Pahar B."/>
            <person name="Chabe M."/>
            <person name="Van Rompay K.K.A."/>
            <person name="Keesler R."/>
            <person name="Sukura A."/>
            <person name="Hirsch V."/>
            <person name="Kutty G."/>
            <person name="Liu Y."/>
            <person name="Peng L."/>
            <person name="Chen J."/>
            <person name="Song J."/>
            <person name="Weissenbacher-Lang C."/>
            <person name="Xu J."/>
            <person name="Upham N.S."/>
            <person name="Stajich J.E."/>
            <person name="Cuomo C.A."/>
            <person name="Cushion M.T."/>
            <person name="Kovacs J.A."/>
        </authorList>
    </citation>
    <scope>NUCLEOTIDE SEQUENCE [LARGE SCALE GENOMIC DNA]</scope>
    <source>
        <strain evidence="1 2">RABM</strain>
    </source>
</reference>
<gene>
    <name evidence="1" type="ORF">PORY_000665</name>
</gene>
<evidence type="ECO:0000313" key="2">
    <source>
        <dbReference type="Proteomes" id="UP000768646"/>
    </source>
</evidence>
<dbReference type="EMBL" id="JABTEG010000002">
    <property type="protein sequence ID" value="KAG4305755.1"/>
    <property type="molecule type" value="Genomic_DNA"/>
</dbReference>
<evidence type="ECO:0000313" key="1">
    <source>
        <dbReference type="EMBL" id="KAG4305755.1"/>
    </source>
</evidence>
<keyword evidence="2" id="KW-1185">Reference proteome</keyword>
<protein>
    <submittedName>
        <fullName evidence="1">Uncharacterized protein</fullName>
    </submittedName>
</protein>
<sequence>MDASANLSESSALHEVPYNNSETTNSPLFAFFHEVNKIRQGQDKKRHRTSASGSPSLLSSSYNLSKKELSDIKAAAFFNRCYAGIQSADNLDDNIGICIKKNGSFSRDPHGSTDAMDDSLSIKTSLSDYKISNKNNLSKIATSPLKASTVYNEGYSAFSNRNSYVKDRNEPSVDIFKDEVSEKKCVTVENVKKENEEKDSKKKSALRSISLNIKDLISSIVSNIDDHVRQPVEQDNNVKSSYKSKDNLSPQLSKTENILKEVSSNEKNNSPNKSFSGFYDKSFIEDKSVKGIVSSKVEKNGYENLENQNKNWKNERVCFNTFQDLDDNYQITKNDHEIYSDNNSSEVFDNDVSSLGDSIYKSNHFIEDLPINKSKVESPLPSLPRLCISQTSNFGLGEFMAKDYLDASVEEADVSLKETDKSMMQTNGLKTNFLKEESFLNRKKSEAHGIEVKKKLCTVSNSVSKLPKTESGLEISQSNVQEHSIDTKLSNNNENASIVQRKVSYNTRMNANDAYTLPVLRDQFLSDFDPSLDDVSSVIDKVIGSRKRGYIMRQNTKIVHATSEDNSRTNFEKDMSEQFKLDNSHEKKEKENLQFDETSVINRHDQGISINKRKNAGLLFVRVLGIKNLELPLPENEPLRFCCTLDNNKHYVTTPWMPLSKNAKIDEEFQLTAYDDLEFTFTLRVDYEPKVIEKKNSIFSKIFKSSKKHKFVNATNSFANNLSNNGSFGRSYISLKMLKNEAYGHSYITTIPCMNEWTKRVVVKGKNRQVLKVKPYIICQLRITAFYVPFVLEQPKETLPKSLSACIRDIKNAEWVSKLSYEGLLIQHGGDCLYRKKRYFRLTGLKLISYHEFTRSIRSNINLVNAVSVLNDQQLCVNSKPFADKDKKNNYSALLESDGDYMFIEGGFCIKFMNGEVINFYAESEDEKARWVRILNVVIKKAKEVKPWSLHAVRKQRAMRRLTSKDVSNKTETCKKNK</sequence>